<dbReference type="InterPro" id="IPR004045">
    <property type="entry name" value="Glutathione_S-Trfase_N"/>
</dbReference>
<reference evidence="2" key="1">
    <citation type="submission" date="2023-01" db="EMBL/GenBank/DDBJ databases">
        <title>Xenophilus mangrovi sp. nov., isolated from soil of Mangrove nature reserve.</title>
        <authorList>
            <person name="Xu S."/>
            <person name="Liu Z."/>
            <person name="Xu Y."/>
        </authorList>
    </citation>
    <scope>NUCLEOTIDE SEQUENCE</scope>
    <source>
        <strain evidence="2">YW8</strain>
    </source>
</reference>
<comment type="caution">
    <text evidence="2">The sequence shown here is derived from an EMBL/GenBank/DDBJ whole genome shotgun (WGS) entry which is preliminary data.</text>
</comment>
<organism evidence="2 3">
    <name type="scientific">Xenophilus arseniciresistens</name>
    <dbReference type="NCBI Taxonomy" id="1283306"/>
    <lineage>
        <taxon>Bacteria</taxon>
        <taxon>Pseudomonadati</taxon>
        <taxon>Pseudomonadota</taxon>
        <taxon>Betaproteobacteria</taxon>
        <taxon>Burkholderiales</taxon>
        <taxon>Comamonadaceae</taxon>
        <taxon>Xenophilus</taxon>
    </lineage>
</organism>
<feature type="domain" description="GST N-terminal" evidence="1">
    <location>
        <begin position="13"/>
        <end position="92"/>
    </location>
</feature>
<gene>
    <name evidence="2" type="ORF">PGB34_14680</name>
</gene>
<dbReference type="InterPro" id="IPR004046">
    <property type="entry name" value="GST_C"/>
</dbReference>
<dbReference type="GO" id="GO:0005737">
    <property type="term" value="C:cytoplasm"/>
    <property type="evidence" value="ECO:0007669"/>
    <property type="project" value="TreeGrafter"/>
</dbReference>
<dbReference type="AlphaFoldDB" id="A0AAE3T0H2"/>
<name>A0AAE3T0H2_9BURK</name>
<keyword evidence="3" id="KW-1185">Reference proteome</keyword>
<dbReference type="InterPro" id="IPR036249">
    <property type="entry name" value="Thioredoxin-like_sf"/>
</dbReference>
<dbReference type="PROSITE" id="PS50404">
    <property type="entry name" value="GST_NTER"/>
    <property type="match status" value="1"/>
</dbReference>
<dbReference type="CDD" id="cd03060">
    <property type="entry name" value="GST_N_Omega_like"/>
    <property type="match status" value="1"/>
</dbReference>
<dbReference type="PANTHER" id="PTHR43968:SF14">
    <property type="entry name" value="GLUTATHIONE S-TRANSFERASE"/>
    <property type="match status" value="1"/>
</dbReference>
<dbReference type="Pfam" id="PF13417">
    <property type="entry name" value="GST_N_3"/>
    <property type="match status" value="1"/>
</dbReference>
<dbReference type="SFLD" id="SFLDS00019">
    <property type="entry name" value="Glutathione_Transferase_(cytos"/>
    <property type="match status" value="1"/>
</dbReference>
<sequence>MAQESDSPPGLNGRPVLYSFRRCPYAMRARLALLASGQACTLREVVLRDKPAALLAASPKGTVPVLQLADGVVIDQSLDIMRWALARQDPLGWLVGDGEAMQALIAQCDGPFKQALDAYKYPERHPQWAPGAARDAIAAQAAALDARLQSQAFLFGPQARLADVAWMPFVRQAAQVDAAWFGAQPWPRLQAWLQQWVQSPLFERAMRKLPPWQPGQPDEVFACAS</sequence>
<dbReference type="EMBL" id="JAQIPB010000006">
    <property type="protein sequence ID" value="MDA7417605.1"/>
    <property type="molecule type" value="Genomic_DNA"/>
</dbReference>
<dbReference type="SUPFAM" id="SSF47616">
    <property type="entry name" value="GST C-terminal domain-like"/>
    <property type="match status" value="1"/>
</dbReference>
<dbReference type="InterPro" id="IPR036282">
    <property type="entry name" value="Glutathione-S-Trfase_C_sf"/>
</dbReference>
<dbReference type="SUPFAM" id="SSF52833">
    <property type="entry name" value="Thioredoxin-like"/>
    <property type="match status" value="1"/>
</dbReference>
<evidence type="ECO:0000313" key="2">
    <source>
        <dbReference type="EMBL" id="MDA7417605.1"/>
    </source>
</evidence>
<dbReference type="InterPro" id="IPR040079">
    <property type="entry name" value="Glutathione_S-Trfase"/>
</dbReference>
<evidence type="ECO:0000259" key="1">
    <source>
        <dbReference type="PROSITE" id="PS50404"/>
    </source>
</evidence>
<dbReference type="InterPro" id="IPR050983">
    <property type="entry name" value="GST_Omega/HSP26"/>
</dbReference>
<dbReference type="Gene3D" id="3.40.30.10">
    <property type="entry name" value="Glutaredoxin"/>
    <property type="match status" value="1"/>
</dbReference>
<evidence type="ECO:0000313" key="3">
    <source>
        <dbReference type="Proteomes" id="UP001212602"/>
    </source>
</evidence>
<dbReference type="RefSeq" id="WP_271428818.1">
    <property type="nucleotide sequence ID" value="NZ_JAQIPB010000006.1"/>
</dbReference>
<dbReference type="Proteomes" id="UP001212602">
    <property type="component" value="Unassembled WGS sequence"/>
</dbReference>
<dbReference type="Gene3D" id="1.20.1050.10">
    <property type="match status" value="1"/>
</dbReference>
<accession>A0AAE3T0H2</accession>
<protein>
    <submittedName>
        <fullName evidence="2">Glutathione S-transferase N-terminal domain-containing protein</fullName>
    </submittedName>
</protein>
<dbReference type="Pfam" id="PF00043">
    <property type="entry name" value="GST_C"/>
    <property type="match status" value="1"/>
</dbReference>
<proteinExistence type="predicted"/>
<dbReference type="PANTHER" id="PTHR43968">
    <property type="match status" value="1"/>
</dbReference>